<dbReference type="RefSeq" id="WP_223174361.1">
    <property type="nucleotide sequence ID" value="NZ_FNBO01000001.1"/>
</dbReference>
<evidence type="ECO:0000313" key="1">
    <source>
        <dbReference type="EMBL" id="SDF04521.1"/>
    </source>
</evidence>
<proteinExistence type="predicted"/>
<keyword evidence="2" id="KW-1185">Reference proteome</keyword>
<sequence length="475" mass="55819">MNTEADLFKSFEKDCDLYSIKVEQIPIWERIRFRTFREITRKKGQGQAHTHHGAGINSHLKGLSLWLKYSIYKNPYFADEHDFLFYGHQRRKLEEDGYWWDIYCDPIHEQNEFDYIHVESPHLMSHHNPAKTQYLRYLDPIRYTGTLQRRLGIRTPSIPTDIISRLQEAEEEIKSRFDLDIDLISKVRQSLHVRNTILPLYERLLDRINPDVVVVVVSYGKETFIEACKRLGIPVVELQHGVIYDHHFGYNYPNDENKSTFPDYILTFGEFWSKNVSFPIPGNRVKAVGYPYLEQRLKMYDDIGRSKQLLFISQGTIGDKLSQFAVKVHEDDRIDHKVVYKLHPGEYERWQKEYPWLVESDIRVIDESKPPLYQLFTDSTAQIGVGSTAVYEGLCFDLDTFVFETENTDILQPLIDKNIATSIKTIQDLNAALHSKNTKKFNREIFFKSNATQNIIDELKYIQDYGTTNRSIIQN</sequence>
<accession>A0A1G7HVE7</accession>
<dbReference type="Proteomes" id="UP000324020">
    <property type="component" value="Unassembled WGS sequence"/>
</dbReference>
<dbReference type="AlphaFoldDB" id="A0A1G7HVE7"/>
<evidence type="ECO:0000313" key="2">
    <source>
        <dbReference type="Proteomes" id="UP000324020"/>
    </source>
</evidence>
<name>A0A1G7HVE7_9EURY</name>
<evidence type="ECO:0008006" key="3">
    <source>
        <dbReference type="Google" id="ProtNLM"/>
    </source>
</evidence>
<organism evidence="1 2">
    <name type="scientific">Halorubrum xinjiangense</name>
    <dbReference type="NCBI Taxonomy" id="261291"/>
    <lineage>
        <taxon>Archaea</taxon>
        <taxon>Methanobacteriati</taxon>
        <taxon>Methanobacteriota</taxon>
        <taxon>Stenosarchaea group</taxon>
        <taxon>Halobacteria</taxon>
        <taxon>Halobacteriales</taxon>
        <taxon>Haloferacaceae</taxon>
        <taxon>Halorubrum</taxon>
    </lineage>
</organism>
<reference evidence="1 2" key="1">
    <citation type="submission" date="2016-10" db="EMBL/GenBank/DDBJ databases">
        <authorList>
            <person name="Varghese N."/>
            <person name="Submissions S."/>
        </authorList>
    </citation>
    <scope>NUCLEOTIDE SEQUENCE [LARGE SCALE GENOMIC DNA]</scope>
    <source>
        <strain evidence="1 2">CGMCC 1.3527</strain>
    </source>
</reference>
<dbReference type="EMBL" id="FNBO01000001">
    <property type="protein sequence ID" value="SDF04521.1"/>
    <property type="molecule type" value="Genomic_DNA"/>
</dbReference>
<protein>
    <recommendedName>
        <fullName evidence="3">CDP-Glycerol:Poly(Glycerophosphate) glycerophosphotransferase</fullName>
    </recommendedName>
</protein>
<gene>
    <name evidence="1" type="ORF">SAMN04488067_101535</name>
</gene>
<dbReference type="SUPFAM" id="SSF53756">
    <property type="entry name" value="UDP-Glycosyltransferase/glycogen phosphorylase"/>
    <property type="match status" value="1"/>
</dbReference>